<dbReference type="Pfam" id="PF14432">
    <property type="entry name" value="DYW_deaminase"/>
    <property type="match status" value="1"/>
</dbReference>
<dbReference type="PANTHER" id="PTHR47926">
    <property type="entry name" value="PENTATRICOPEPTIDE REPEAT-CONTAINING PROTEIN"/>
    <property type="match status" value="1"/>
</dbReference>
<feature type="repeat" description="PPR" evidence="2">
    <location>
        <begin position="183"/>
        <end position="217"/>
    </location>
</feature>
<organism evidence="5 6">
    <name type="scientific">Acorus gramineus</name>
    <name type="common">Dwarf sweet flag</name>
    <dbReference type="NCBI Taxonomy" id="55184"/>
    <lineage>
        <taxon>Eukaryota</taxon>
        <taxon>Viridiplantae</taxon>
        <taxon>Streptophyta</taxon>
        <taxon>Embryophyta</taxon>
        <taxon>Tracheophyta</taxon>
        <taxon>Spermatophyta</taxon>
        <taxon>Magnoliopsida</taxon>
        <taxon>Liliopsida</taxon>
        <taxon>Acoraceae</taxon>
        <taxon>Acorus</taxon>
    </lineage>
</organism>
<dbReference type="FunFam" id="1.25.40.10:FF:000031">
    <property type="entry name" value="Pentatricopeptide repeat-containing protein mitochondrial"/>
    <property type="match status" value="1"/>
</dbReference>
<dbReference type="NCBIfam" id="TIGR00756">
    <property type="entry name" value="PPR"/>
    <property type="match status" value="1"/>
</dbReference>
<dbReference type="PANTHER" id="PTHR47926:SF353">
    <property type="entry name" value="DYW DOMAIN-CONTAINING PROTEIN"/>
    <property type="match status" value="1"/>
</dbReference>
<keyword evidence="6" id="KW-1185">Reference proteome</keyword>
<proteinExistence type="predicted"/>
<feature type="region of interest" description="Disordered" evidence="3">
    <location>
        <begin position="41"/>
        <end position="93"/>
    </location>
</feature>
<reference evidence="5" key="2">
    <citation type="submission" date="2023-06" db="EMBL/GenBank/DDBJ databases">
        <authorList>
            <person name="Ma L."/>
            <person name="Liu K.-W."/>
            <person name="Li Z."/>
            <person name="Hsiao Y.-Y."/>
            <person name="Qi Y."/>
            <person name="Fu T."/>
            <person name="Tang G."/>
            <person name="Zhang D."/>
            <person name="Sun W.-H."/>
            <person name="Liu D.-K."/>
            <person name="Li Y."/>
            <person name="Chen G.-Z."/>
            <person name="Liu X.-D."/>
            <person name="Liao X.-Y."/>
            <person name="Jiang Y.-T."/>
            <person name="Yu X."/>
            <person name="Hao Y."/>
            <person name="Huang J."/>
            <person name="Zhao X.-W."/>
            <person name="Ke S."/>
            <person name="Chen Y.-Y."/>
            <person name="Wu W.-L."/>
            <person name="Hsu J.-L."/>
            <person name="Lin Y.-F."/>
            <person name="Huang M.-D."/>
            <person name="Li C.-Y."/>
            <person name="Huang L."/>
            <person name="Wang Z.-W."/>
            <person name="Zhao X."/>
            <person name="Zhong W.-Y."/>
            <person name="Peng D.-H."/>
            <person name="Ahmad S."/>
            <person name="Lan S."/>
            <person name="Zhang J.-S."/>
            <person name="Tsai W.-C."/>
            <person name="Van De Peer Y."/>
            <person name="Liu Z.-J."/>
        </authorList>
    </citation>
    <scope>NUCLEOTIDE SEQUENCE</scope>
    <source>
        <strain evidence="5">SCP</strain>
        <tissue evidence="5">Leaves</tissue>
    </source>
</reference>
<feature type="domain" description="DYW" evidence="4">
    <location>
        <begin position="375"/>
        <end position="466"/>
    </location>
</feature>
<accession>A0AAV9AN51</accession>
<evidence type="ECO:0000313" key="6">
    <source>
        <dbReference type="Proteomes" id="UP001179952"/>
    </source>
</evidence>
<dbReference type="GO" id="GO:0008270">
    <property type="term" value="F:zinc ion binding"/>
    <property type="evidence" value="ECO:0007669"/>
    <property type="project" value="InterPro"/>
</dbReference>
<dbReference type="AlphaFoldDB" id="A0AAV9AN51"/>
<comment type="caution">
    <text evidence="5">The sequence shown here is derived from an EMBL/GenBank/DDBJ whole genome shotgun (WGS) entry which is preliminary data.</text>
</comment>
<dbReference type="InterPro" id="IPR032867">
    <property type="entry name" value="DYW_dom"/>
</dbReference>
<keyword evidence="1" id="KW-0677">Repeat</keyword>
<name>A0AAV9AN51_ACOGR</name>
<evidence type="ECO:0000259" key="4">
    <source>
        <dbReference type="Pfam" id="PF14432"/>
    </source>
</evidence>
<protein>
    <submittedName>
        <fullName evidence="5">Pentatricopeptide repeat-containing protein</fullName>
    </submittedName>
</protein>
<evidence type="ECO:0000313" key="5">
    <source>
        <dbReference type="EMBL" id="KAK1265526.1"/>
    </source>
</evidence>
<dbReference type="GO" id="GO:0003723">
    <property type="term" value="F:RNA binding"/>
    <property type="evidence" value="ECO:0007669"/>
    <property type="project" value="InterPro"/>
</dbReference>
<evidence type="ECO:0000256" key="2">
    <source>
        <dbReference type="PROSITE-ProRule" id="PRU00708"/>
    </source>
</evidence>
<evidence type="ECO:0000256" key="3">
    <source>
        <dbReference type="SAM" id="MobiDB-lite"/>
    </source>
</evidence>
<dbReference type="Gene3D" id="1.25.40.10">
    <property type="entry name" value="Tetratricopeptide repeat domain"/>
    <property type="match status" value="2"/>
</dbReference>
<sequence>MSSSMAMHRIGSSISAALFKLPKPLTPKTLKLSTLRCLSTSSSSAAPNTHYHYHRPPPPPPPPSNRWSPPNQRPPPPSPPPPQQQSTPPPDLLSLCRDGKIKEAVDFLHQVGAAAADIPTIATLIAACADQNLLDAGKRLHESLTRSRFRADVDINNRILNMYSRCGSASDARRAFDRMPDRNLESWNLLIEAYASNGQGDEGLDVFENMRKLGLRPDARTFSAVLSACAVAEAVDEAFIHFASMSDDYGIAPSVDHYLGVIDVLGKSGYLYELEEFAENLPIEPNAAVWEMVMEFARVHGDVELEDRAGELMVMLNSSRTVKAKLPSPPRKRRVTGLNMVDEKNRVVEFRLMTHTKSELEKLRQAKAKAKEQVYVPDTRYVLHDIDQEAKEQALMYHSERLAIAYGLISTPARTPLRIIKNLRICGDCHNAIKIMSRIVGRELIVRDNKRFHHFRDGACSCNDYW</sequence>
<dbReference type="Proteomes" id="UP001179952">
    <property type="component" value="Unassembled WGS sequence"/>
</dbReference>
<dbReference type="EMBL" id="JAUJYN010000008">
    <property type="protein sequence ID" value="KAK1265526.1"/>
    <property type="molecule type" value="Genomic_DNA"/>
</dbReference>
<dbReference type="InterPro" id="IPR011990">
    <property type="entry name" value="TPR-like_helical_dom_sf"/>
</dbReference>
<dbReference type="PROSITE" id="PS51375">
    <property type="entry name" value="PPR"/>
    <property type="match status" value="1"/>
</dbReference>
<feature type="compositionally biased region" description="Pro residues" evidence="3">
    <location>
        <begin position="71"/>
        <end position="91"/>
    </location>
</feature>
<dbReference type="GO" id="GO:0009451">
    <property type="term" value="P:RNA modification"/>
    <property type="evidence" value="ECO:0007669"/>
    <property type="project" value="InterPro"/>
</dbReference>
<evidence type="ECO:0000256" key="1">
    <source>
        <dbReference type="ARBA" id="ARBA00022737"/>
    </source>
</evidence>
<reference evidence="5" key="1">
    <citation type="journal article" date="2023" name="Nat. Commun.">
        <title>Diploid and tetraploid genomes of Acorus and the evolution of monocots.</title>
        <authorList>
            <person name="Ma L."/>
            <person name="Liu K.W."/>
            <person name="Li Z."/>
            <person name="Hsiao Y.Y."/>
            <person name="Qi Y."/>
            <person name="Fu T."/>
            <person name="Tang G.D."/>
            <person name="Zhang D."/>
            <person name="Sun W.H."/>
            <person name="Liu D.K."/>
            <person name="Li Y."/>
            <person name="Chen G.Z."/>
            <person name="Liu X.D."/>
            <person name="Liao X.Y."/>
            <person name="Jiang Y.T."/>
            <person name="Yu X."/>
            <person name="Hao Y."/>
            <person name="Huang J."/>
            <person name="Zhao X.W."/>
            <person name="Ke S."/>
            <person name="Chen Y.Y."/>
            <person name="Wu W.L."/>
            <person name="Hsu J.L."/>
            <person name="Lin Y.F."/>
            <person name="Huang M.D."/>
            <person name="Li C.Y."/>
            <person name="Huang L."/>
            <person name="Wang Z.W."/>
            <person name="Zhao X."/>
            <person name="Zhong W.Y."/>
            <person name="Peng D.H."/>
            <person name="Ahmad S."/>
            <person name="Lan S."/>
            <person name="Zhang J.S."/>
            <person name="Tsai W.C."/>
            <person name="Van de Peer Y."/>
            <person name="Liu Z.J."/>
        </authorList>
    </citation>
    <scope>NUCLEOTIDE SEQUENCE</scope>
    <source>
        <strain evidence="5">SCP</strain>
    </source>
</reference>
<dbReference type="InterPro" id="IPR002885">
    <property type="entry name" value="PPR_rpt"/>
</dbReference>
<gene>
    <name evidence="5" type="ORF">QJS04_geneDACA018149</name>
</gene>
<dbReference type="InterPro" id="IPR046960">
    <property type="entry name" value="PPR_At4g14850-like_plant"/>
</dbReference>
<dbReference type="Pfam" id="PF13041">
    <property type="entry name" value="PPR_2"/>
    <property type="match status" value="1"/>
</dbReference>